<name>A0AA40HWH3_CNENI</name>
<gene>
    <name evidence="2" type="ORF">QTO34_019406</name>
</gene>
<reference evidence="2" key="1">
    <citation type="submission" date="2023-06" db="EMBL/GenBank/DDBJ databases">
        <title>Reference genome for the Northern bat (Eptesicus nilssonii), a most northern bat species.</title>
        <authorList>
            <person name="Laine V.N."/>
            <person name="Pulliainen A.T."/>
            <person name="Lilley T.M."/>
        </authorList>
    </citation>
    <scope>NUCLEOTIDE SEQUENCE</scope>
    <source>
        <strain evidence="2">BLF_Eptnil</strain>
        <tissue evidence="2">Kidney</tissue>
    </source>
</reference>
<feature type="compositionally biased region" description="Polar residues" evidence="1">
    <location>
        <begin position="39"/>
        <end position="64"/>
    </location>
</feature>
<dbReference type="Pfam" id="PF12721">
    <property type="entry name" value="RHIM"/>
    <property type="match status" value="1"/>
</dbReference>
<dbReference type="InterPro" id="IPR025735">
    <property type="entry name" value="RHIM"/>
</dbReference>
<accession>A0AA40HWH3</accession>
<feature type="non-terminal residue" evidence="2">
    <location>
        <position position="155"/>
    </location>
</feature>
<dbReference type="EMBL" id="JAULJE010000009">
    <property type="protein sequence ID" value="KAK1338748.1"/>
    <property type="molecule type" value="Genomic_DNA"/>
</dbReference>
<proteinExistence type="predicted"/>
<dbReference type="Proteomes" id="UP001177744">
    <property type="component" value="Unassembled WGS sequence"/>
</dbReference>
<protein>
    <submittedName>
        <fullName evidence="2">Uncharacterized protein</fullName>
    </submittedName>
</protein>
<evidence type="ECO:0000313" key="3">
    <source>
        <dbReference type="Proteomes" id="UP001177744"/>
    </source>
</evidence>
<organism evidence="2 3">
    <name type="scientific">Cnephaeus nilssonii</name>
    <name type="common">Northern bat</name>
    <name type="synonym">Eptesicus nilssonii</name>
    <dbReference type="NCBI Taxonomy" id="3371016"/>
    <lineage>
        <taxon>Eukaryota</taxon>
        <taxon>Metazoa</taxon>
        <taxon>Chordata</taxon>
        <taxon>Craniata</taxon>
        <taxon>Vertebrata</taxon>
        <taxon>Euteleostomi</taxon>
        <taxon>Mammalia</taxon>
        <taxon>Eutheria</taxon>
        <taxon>Laurasiatheria</taxon>
        <taxon>Chiroptera</taxon>
        <taxon>Yangochiroptera</taxon>
        <taxon>Vespertilionidae</taxon>
        <taxon>Cnephaeus</taxon>
    </lineage>
</organism>
<feature type="region of interest" description="Disordered" evidence="1">
    <location>
        <begin position="1"/>
        <end position="91"/>
    </location>
</feature>
<evidence type="ECO:0000256" key="1">
    <source>
        <dbReference type="SAM" id="MobiDB-lite"/>
    </source>
</evidence>
<keyword evidence="3" id="KW-1185">Reference proteome</keyword>
<sequence>MLKNLNLKGPPSSVSEKCTNLPEKIEAQKKHVPHAWTAGTPSDSTAQLPPTSETSPSRNPTSAWTPGPGPPGNQGTERCGTNWPPKEPGPMPIPGLWYPSIHNCQAVQIGNNNHMVIPCVLGGAGSTPHTQAATKEVPQEPDAWTGPQGQYNNDR</sequence>
<comment type="caution">
    <text evidence="2">The sequence shown here is derived from an EMBL/GenBank/DDBJ whole genome shotgun (WGS) entry which is preliminary data.</text>
</comment>
<feature type="region of interest" description="Disordered" evidence="1">
    <location>
        <begin position="125"/>
        <end position="155"/>
    </location>
</feature>
<evidence type="ECO:0000313" key="2">
    <source>
        <dbReference type="EMBL" id="KAK1338748.1"/>
    </source>
</evidence>
<dbReference type="AlphaFoldDB" id="A0AA40HWH3"/>